<evidence type="ECO:0000313" key="2">
    <source>
        <dbReference type="Proteomes" id="UP000502928"/>
    </source>
</evidence>
<proteinExistence type="predicted"/>
<gene>
    <name evidence="1" type="ORF">GVT53_02930</name>
</gene>
<dbReference type="AlphaFoldDB" id="A0A6G7IZC8"/>
<organism evidence="1 2">
    <name type="scientific">Flagellimonas oceani</name>
    <dbReference type="NCBI Taxonomy" id="2698672"/>
    <lineage>
        <taxon>Bacteria</taxon>
        <taxon>Pseudomonadati</taxon>
        <taxon>Bacteroidota</taxon>
        <taxon>Flavobacteriia</taxon>
        <taxon>Flavobacteriales</taxon>
        <taxon>Flavobacteriaceae</taxon>
        <taxon>Flagellimonas</taxon>
    </lineage>
</organism>
<reference evidence="1 2" key="1">
    <citation type="submission" date="2020-02" db="EMBL/GenBank/DDBJ databases">
        <title>Complete genome of Muricauda sp. 501str8.</title>
        <authorList>
            <person name="Dong B."/>
            <person name="Zhu S."/>
            <person name="Yang J."/>
            <person name="Chen J."/>
        </authorList>
    </citation>
    <scope>NUCLEOTIDE SEQUENCE [LARGE SCALE GENOMIC DNA]</scope>
    <source>
        <strain evidence="1 2">501str8</strain>
    </source>
</reference>
<accession>A0A6G7IZC8</accession>
<protein>
    <submittedName>
        <fullName evidence="1">Uncharacterized protein</fullName>
    </submittedName>
</protein>
<keyword evidence="2" id="KW-1185">Reference proteome</keyword>
<name>A0A6G7IZC8_9FLAO</name>
<dbReference type="Proteomes" id="UP000502928">
    <property type="component" value="Chromosome"/>
</dbReference>
<dbReference type="RefSeq" id="WP_166247343.1">
    <property type="nucleotide sequence ID" value="NZ_CP049616.1"/>
</dbReference>
<dbReference type="EMBL" id="CP049616">
    <property type="protein sequence ID" value="QII43674.1"/>
    <property type="molecule type" value="Genomic_DNA"/>
</dbReference>
<dbReference type="KEGG" id="mut:GVT53_02930"/>
<sequence length="111" mass="11964">METGIECPQGGFVTNGRTPKLNDITKGDSQTWKVPPDTVVVDLSWDTFCRCFLNTCKPGTSGNPHFSSLQIAVVFSVAPIPFAFPVLDSLAQAVRASFLTAKQQHPALRAA</sequence>
<evidence type="ECO:0000313" key="1">
    <source>
        <dbReference type="EMBL" id="QII43674.1"/>
    </source>
</evidence>